<keyword evidence="5" id="KW-1185">Reference proteome</keyword>
<dbReference type="PANTHER" id="PTHR12962">
    <property type="entry name" value="CALCIUM-REGULATED HEAT STABLE PROTEIN CRHSP-24-RELATED"/>
    <property type="match status" value="1"/>
</dbReference>
<dbReference type="SUPFAM" id="SSF50249">
    <property type="entry name" value="Nucleic acid-binding proteins"/>
    <property type="match status" value="1"/>
</dbReference>
<dbReference type="GO" id="GO:0043488">
    <property type="term" value="P:regulation of mRNA stability"/>
    <property type="evidence" value="ECO:0007669"/>
    <property type="project" value="TreeGrafter"/>
</dbReference>
<comment type="caution">
    <text evidence="4">The sequence shown here is derived from an EMBL/GenBank/DDBJ whole genome shotgun (WGS) entry which is preliminary data.</text>
</comment>
<feature type="domain" description="CSD" evidence="3">
    <location>
        <begin position="164"/>
        <end position="220"/>
    </location>
</feature>
<dbReference type="InterPro" id="IPR012340">
    <property type="entry name" value="NA-bd_OB-fold"/>
</dbReference>
<dbReference type="OrthoDB" id="448492at2759"/>
<reference evidence="4 5" key="1">
    <citation type="submission" date="2020-03" db="EMBL/GenBank/DDBJ databases">
        <title>Dissostichus mawsoni Genome sequencing and assembly.</title>
        <authorList>
            <person name="Park H."/>
        </authorList>
    </citation>
    <scope>NUCLEOTIDE SEQUENCE [LARGE SCALE GENOMIC DNA]</scope>
    <source>
        <strain evidence="4">DM0001</strain>
        <tissue evidence="4">Muscle</tissue>
    </source>
</reference>
<dbReference type="CDD" id="cd04458">
    <property type="entry name" value="CSP_CDS"/>
    <property type="match status" value="1"/>
</dbReference>
<dbReference type="Proteomes" id="UP000518266">
    <property type="component" value="Unassembled WGS sequence"/>
</dbReference>
<gene>
    <name evidence="4" type="ORF">F7725_004037</name>
</gene>
<organism evidence="4 5">
    <name type="scientific">Dissostichus mawsoni</name>
    <name type="common">Antarctic cod</name>
    <dbReference type="NCBI Taxonomy" id="36200"/>
    <lineage>
        <taxon>Eukaryota</taxon>
        <taxon>Metazoa</taxon>
        <taxon>Chordata</taxon>
        <taxon>Craniata</taxon>
        <taxon>Vertebrata</taxon>
        <taxon>Euteleostomi</taxon>
        <taxon>Actinopterygii</taxon>
        <taxon>Neopterygii</taxon>
        <taxon>Teleostei</taxon>
        <taxon>Neoteleostei</taxon>
        <taxon>Acanthomorphata</taxon>
        <taxon>Eupercaria</taxon>
        <taxon>Perciformes</taxon>
        <taxon>Notothenioidei</taxon>
        <taxon>Nototheniidae</taxon>
        <taxon>Dissostichus</taxon>
    </lineage>
</organism>
<evidence type="ECO:0000313" key="5">
    <source>
        <dbReference type="Proteomes" id="UP000518266"/>
    </source>
</evidence>
<keyword evidence="1" id="KW-0597">Phosphoprotein</keyword>
<sequence length="220" mass="23985">MKRPGGSEQEEEEEMKRPGGSEQEEEEEMKRPGGRGGGRGGDEETRRVRAGGRGGDEETRRVKAGGRGGDEGTRRCIIYLIWTCFLRLEDTWKQDHTPTGAPTYDPPAAFSRVTMLSGVTSLFISPPTDREIAPLPLRGYLIPALCPPRNRTCSATARALDGPSFTGLCKCFSRSKGHGFITPSDGGNDIFVHISDIEGEYVPVGGRRGELQSLLHPPQT</sequence>
<dbReference type="InterPro" id="IPR052069">
    <property type="entry name" value="Ca-reg_mRNA-binding_domain"/>
</dbReference>
<dbReference type="InterPro" id="IPR019844">
    <property type="entry name" value="CSD_CS"/>
</dbReference>
<evidence type="ECO:0000259" key="3">
    <source>
        <dbReference type="PROSITE" id="PS51857"/>
    </source>
</evidence>
<feature type="region of interest" description="Disordered" evidence="2">
    <location>
        <begin position="1"/>
        <end position="69"/>
    </location>
</feature>
<dbReference type="EMBL" id="JAAKFY010000014">
    <property type="protein sequence ID" value="KAF3846959.1"/>
    <property type="molecule type" value="Genomic_DNA"/>
</dbReference>
<dbReference type="InterPro" id="IPR002059">
    <property type="entry name" value="CSP_DNA-bd"/>
</dbReference>
<accession>A0A7J5YDV5</accession>
<dbReference type="GO" id="GO:0003730">
    <property type="term" value="F:mRNA 3'-UTR binding"/>
    <property type="evidence" value="ECO:0007669"/>
    <property type="project" value="TreeGrafter"/>
</dbReference>
<name>A0A7J5YDV5_DISMA</name>
<dbReference type="PROSITE" id="PS00352">
    <property type="entry name" value="CSD_1"/>
    <property type="match status" value="1"/>
</dbReference>
<dbReference type="AlphaFoldDB" id="A0A7J5YDV5"/>
<evidence type="ECO:0000313" key="4">
    <source>
        <dbReference type="EMBL" id="KAF3846959.1"/>
    </source>
</evidence>
<dbReference type="InterPro" id="IPR011129">
    <property type="entry name" value="CSD"/>
</dbReference>
<dbReference type="PANTHER" id="PTHR12962:SF3">
    <property type="entry name" value="CALCIUM-REGULATED HEAT-STABLE PROTEIN 1"/>
    <property type="match status" value="1"/>
</dbReference>
<dbReference type="Pfam" id="PF00313">
    <property type="entry name" value="CSD"/>
    <property type="match status" value="1"/>
</dbReference>
<proteinExistence type="predicted"/>
<evidence type="ECO:0000256" key="1">
    <source>
        <dbReference type="ARBA" id="ARBA00022553"/>
    </source>
</evidence>
<dbReference type="GO" id="GO:0005737">
    <property type="term" value="C:cytoplasm"/>
    <property type="evidence" value="ECO:0007669"/>
    <property type="project" value="TreeGrafter"/>
</dbReference>
<dbReference type="PROSITE" id="PS51857">
    <property type="entry name" value="CSD_2"/>
    <property type="match status" value="1"/>
</dbReference>
<dbReference type="SMART" id="SM00357">
    <property type="entry name" value="CSP"/>
    <property type="match status" value="1"/>
</dbReference>
<protein>
    <recommendedName>
        <fullName evidence="3">CSD domain-containing protein</fullName>
    </recommendedName>
</protein>
<evidence type="ECO:0000256" key="2">
    <source>
        <dbReference type="SAM" id="MobiDB-lite"/>
    </source>
</evidence>
<dbReference type="FunFam" id="2.40.50.140:FF:000086">
    <property type="entry name" value="Cold shock domain-containing protein C2"/>
    <property type="match status" value="1"/>
</dbReference>
<dbReference type="Gene3D" id="2.40.50.140">
    <property type="entry name" value="Nucleic acid-binding proteins"/>
    <property type="match status" value="1"/>
</dbReference>